<dbReference type="RefSeq" id="WP_078275442.1">
    <property type="nucleotide sequence ID" value="NZ_CP030241.1"/>
</dbReference>
<evidence type="ECO:0000313" key="1">
    <source>
        <dbReference type="EMBL" id="UZA03563.1"/>
    </source>
</evidence>
<dbReference type="Proteomes" id="UP001163283">
    <property type="component" value="Chromosome"/>
</dbReference>
<dbReference type="KEGG" id="mboi:DQF64_12430"/>
<evidence type="ECO:0000313" key="3">
    <source>
        <dbReference type="Proteomes" id="UP001163283"/>
    </source>
</evidence>
<accession>A0AAX3ETT3</accession>
<gene>
    <name evidence="1" type="ORF">LP092_02000</name>
    <name evidence="2" type="ORF">LP129_12605</name>
</gene>
<dbReference type="AlphaFoldDB" id="A0AAX3ETT3"/>
<name>A0AAX3ETT3_MORBO</name>
<protein>
    <recommendedName>
        <fullName evidence="5">Lipoprotein</fullName>
    </recommendedName>
</protein>
<evidence type="ECO:0000313" key="4">
    <source>
        <dbReference type="Proteomes" id="UP001163632"/>
    </source>
</evidence>
<reference evidence="2 3" key="1">
    <citation type="journal article" date="2022" name="BMC Microbiol.">
        <title>Whole genome sequencing of Moraxella bovis strains from North America reveals two genotypes with different genetic determinants.</title>
        <authorList>
            <person name="Wynn E.L."/>
            <person name="Hille M.M."/>
            <person name="Loy J.D."/>
            <person name="Schuller G."/>
            <person name="Kuhn K.L."/>
            <person name="Dickey A.M."/>
            <person name="Bono J.L."/>
            <person name="Clawson M.L."/>
        </authorList>
    </citation>
    <scope>NUCLEOTIDE SEQUENCE [LARGE SCALE GENOMIC DNA]</scope>
    <source>
        <strain evidence="1">SAM102599</strain>
        <strain evidence="2 3">SAM57978</strain>
    </source>
</reference>
<dbReference type="EMBL" id="CP087781">
    <property type="protein sequence ID" value="UZA51309.1"/>
    <property type="molecule type" value="Genomic_DNA"/>
</dbReference>
<dbReference type="EMBL" id="CP087830">
    <property type="protein sequence ID" value="UZA03563.1"/>
    <property type="molecule type" value="Genomic_DNA"/>
</dbReference>
<keyword evidence="4" id="KW-1185">Reference proteome</keyword>
<proteinExistence type="predicted"/>
<evidence type="ECO:0000313" key="2">
    <source>
        <dbReference type="EMBL" id="UZA51309.1"/>
    </source>
</evidence>
<sequence length="132" mass="15292">MKYFIFLCIFLVACEPQKISVQLQSIRLENDNIDLMGVADIKSLNGFDYEDISQNPAKRMICTNDHDDRIQDHDVLIHNHQVKFKLNVCQNKDNRLCVEKPIQSPIKMQCYLLVSGILGWGIASEEFDIIYD</sequence>
<organism evidence="2 3">
    <name type="scientific">Moraxella bovis</name>
    <dbReference type="NCBI Taxonomy" id="476"/>
    <lineage>
        <taxon>Bacteria</taxon>
        <taxon>Pseudomonadati</taxon>
        <taxon>Pseudomonadota</taxon>
        <taxon>Gammaproteobacteria</taxon>
        <taxon>Moraxellales</taxon>
        <taxon>Moraxellaceae</taxon>
        <taxon>Moraxella</taxon>
    </lineage>
</organism>
<evidence type="ECO:0008006" key="5">
    <source>
        <dbReference type="Google" id="ProtNLM"/>
    </source>
</evidence>
<dbReference type="Proteomes" id="UP001163632">
    <property type="component" value="Chromosome"/>
</dbReference>